<dbReference type="InterPro" id="IPR017853">
    <property type="entry name" value="GH"/>
</dbReference>
<feature type="domain" description="Glycosyl hydrolase-like 10" evidence="4">
    <location>
        <begin position="475"/>
        <end position="762"/>
    </location>
</feature>
<feature type="compositionally biased region" description="Pro residues" evidence="2">
    <location>
        <begin position="309"/>
        <end position="334"/>
    </location>
</feature>
<dbReference type="SUPFAM" id="SSF51445">
    <property type="entry name" value="(Trans)glycosidases"/>
    <property type="match status" value="1"/>
</dbReference>
<accession>A0ABV4WR21</accession>
<name>A0ABV4WR21_9CYAN</name>
<evidence type="ECO:0000259" key="4">
    <source>
        <dbReference type="Pfam" id="PF02638"/>
    </source>
</evidence>
<keyword evidence="1 3" id="KW-0732">Signal</keyword>
<evidence type="ECO:0000313" key="5">
    <source>
        <dbReference type="EMBL" id="MFB2837531.1"/>
    </source>
</evidence>
<reference evidence="5 6" key="1">
    <citation type="submission" date="2024-09" db="EMBL/GenBank/DDBJ databases">
        <title>Floridaenema gen nov. (Aerosakkonemataceae, Aerosakkonematales ord. nov., Cyanobacteria) from benthic tropical and subtropical fresh waters, with the description of four new species.</title>
        <authorList>
            <person name="Moretto J.A."/>
            <person name="Berthold D.E."/>
            <person name="Lefler F.W."/>
            <person name="Huang I.-S."/>
            <person name="Laughinghouse H. IV."/>
        </authorList>
    </citation>
    <scope>NUCLEOTIDE SEQUENCE [LARGE SCALE GENOMIC DNA]</scope>
    <source>
        <strain evidence="5 6">BLCC-F167</strain>
    </source>
</reference>
<dbReference type="Gene3D" id="3.40.50.880">
    <property type="match status" value="1"/>
</dbReference>
<dbReference type="GO" id="GO:0016787">
    <property type="term" value="F:hydrolase activity"/>
    <property type="evidence" value="ECO:0007669"/>
    <property type="project" value="UniProtKB-KW"/>
</dbReference>
<keyword evidence="5" id="KW-0378">Hydrolase</keyword>
<organism evidence="5 6">
    <name type="scientific">Floridaenema evergladense BLCC-F167</name>
    <dbReference type="NCBI Taxonomy" id="3153639"/>
    <lineage>
        <taxon>Bacteria</taxon>
        <taxon>Bacillati</taxon>
        <taxon>Cyanobacteriota</taxon>
        <taxon>Cyanophyceae</taxon>
        <taxon>Oscillatoriophycideae</taxon>
        <taxon>Aerosakkonematales</taxon>
        <taxon>Aerosakkonemataceae</taxon>
        <taxon>Floridanema</taxon>
        <taxon>Floridanema evergladense</taxon>
    </lineage>
</organism>
<feature type="signal peptide" evidence="3">
    <location>
        <begin position="1"/>
        <end position="27"/>
    </location>
</feature>
<dbReference type="PANTHER" id="PTHR43405">
    <property type="entry name" value="GLYCOSYL HYDROLASE DIGH"/>
    <property type="match status" value="1"/>
</dbReference>
<evidence type="ECO:0000313" key="6">
    <source>
        <dbReference type="Proteomes" id="UP001576780"/>
    </source>
</evidence>
<feature type="region of interest" description="Disordered" evidence="2">
    <location>
        <begin position="257"/>
        <end position="338"/>
    </location>
</feature>
<evidence type="ECO:0000256" key="3">
    <source>
        <dbReference type="SAM" id="SignalP"/>
    </source>
</evidence>
<dbReference type="Pfam" id="PF02638">
    <property type="entry name" value="GHL10"/>
    <property type="match status" value="1"/>
</dbReference>
<feature type="compositionally biased region" description="Basic and acidic residues" evidence="2">
    <location>
        <begin position="271"/>
        <end position="294"/>
    </location>
</feature>
<evidence type="ECO:0000256" key="2">
    <source>
        <dbReference type="SAM" id="MobiDB-lite"/>
    </source>
</evidence>
<feature type="chain" id="PRO_5047341018" evidence="3">
    <location>
        <begin position="28"/>
        <end position="957"/>
    </location>
</feature>
<protein>
    <submittedName>
        <fullName evidence="5">Glycoside hydrolase family 10 protein</fullName>
    </submittedName>
</protein>
<dbReference type="CDD" id="cd03143">
    <property type="entry name" value="A4_beta-galactosidase_middle_domain"/>
    <property type="match status" value="1"/>
</dbReference>
<dbReference type="InterPro" id="IPR003790">
    <property type="entry name" value="GHL10"/>
</dbReference>
<evidence type="ECO:0000256" key="1">
    <source>
        <dbReference type="ARBA" id="ARBA00022729"/>
    </source>
</evidence>
<dbReference type="Proteomes" id="UP001576780">
    <property type="component" value="Unassembled WGS sequence"/>
</dbReference>
<gene>
    <name evidence="5" type="ORF">ACE1CA_23630</name>
</gene>
<dbReference type="EMBL" id="JBHFNT010000215">
    <property type="protein sequence ID" value="MFB2837531.1"/>
    <property type="molecule type" value="Genomic_DNA"/>
</dbReference>
<keyword evidence="6" id="KW-1185">Reference proteome</keyword>
<dbReference type="InterPro" id="IPR052177">
    <property type="entry name" value="Divisome_Glycosyl_Hydrolase"/>
</dbReference>
<dbReference type="InterPro" id="IPR029062">
    <property type="entry name" value="Class_I_gatase-like"/>
</dbReference>
<dbReference type="PANTHER" id="PTHR43405:SF1">
    <property type="entry name" value="GLYCOSYL HYDROLASE DIGH"/>
    <property type="match status" value="1"/>
</dbReference>
<dbReference type="Gene3D" id="3.20.20.80">
    <property type="entry name" value="Glycosidases"/>
    <property type="match status" value="1"/>
</dbReference>
<sequence length="957" mass="106040">MRKSVRKTVAFCLVPSAFCLFSSAALAEGVTLGVVRSGDNVTQWMGITNRLNQSGVAYCVVDLQSVQKAADLTGTKVLFLPNVESLTPQQAIALTEWIKKGGRLIVSGPAGNLSAPEVRQMLRGVLGAYWAFPLSEPSTLKPNKTGNQQKEGESSLRGTVHGGVVIPTAISSQTAATWSVKDSPPAVVNTNQTTFLGWRWGVDAVANVQTDLAWLKSALDRYGVKSATTVSVSAVGNCVAPDAVPVAVAPVMQSVGTGEQRVPAEGQGGRGAEERRSRGAEGRRSRRAEGRRGGGQEVSAVSPVIRPQFPVPSPQSPVPSPQSPIPSPQSPAPDPTERVATASIRVVPGGEVITPQEAIAMRQDLENLIGRVESALLTANVANNSVRIAERQRGREAEEEARKETSANAVTVATTSFNTNQLSAANTLQQAREVLQSLPQLIANRDYANARSQWLKTRQDLWNLYPLDRLVENSEIRAIWLDRGTIVQAGSEQGLAKIFDRLAQAGINTVFFETVNAGYPIYPSKVAPEQNPLTKGWDPLEAAVKLAHERGMELHAWVWTFAIGNQRHNTILNQPQDYLGPVLTAHPDWANYDNRGNIIPLEQTKPFLDHANPEARRYLLSLFEEIVSRYKVDGLQLDYIRYPFQDPKRGLIYGYGSAARQQFQQLTGVDPIAISPNSPLWQKWTEFRTEQVNSFVAEVAQLVRKKRSNLILSVAVFGYPETQRIEMLQQNWEVWARRSDVDLVLLMAYAQDTNRFQELTQPWLTNDSLGATLVLPGILLVNLPELSAIDQIQFIRDSPNGGYALFAMEHFSNGLQSIFNRTQGTRRRDSKEPFPLRKPFAAAANRLTILQQEWNFLLSSNQLLMSPTDRSQYDTQSAELVKVFNRLAEKPNASNFDTAKKALTLFRFQFSGWMRLHSMKNTYQVQTWNNRLASLERLLNYGERIVLKRSTSNTVQR</sequence>
<dbReference type="SUPFAM" id="SSF52317">
    <property type="entry name" value="Class I glutamine amidotransferase-like"/>
    <property type="match status" value="1"/>
</dbReference>
<proteinExistence type="predicted"/>
<comment type="caution">
    <text evidence="5">The sequence shown here is derived from an EMBL/GenBank/DDBJ whole genome shotgun (WGS) entry which is preliminary data.</text>
</comment>